<evidence type="ECO:0000313" key="2">
    <source>
        <dbReference type="Proteomes" id="UP000184300"/>
    </source>
</evidence>
<keyword evidence="2" id="KW-1185">Reference proteome</keyword>
<name>A0A1L9VBP9_ASPGL</name>
<dbReference type="VEuPathDB" id="FungiDB:ASPGLDRAFT_50425"/>
<dbReference type="Proteomes" id="UP000184300">
    <property type="component" value="Unassembled WGS sequence"/>
</dbReference>
<dbReference type="OrthoDB" id="3232239at2759"/>
<proteinExistence type="predicted"/>
<dbReference type="AlphaFoldDB" id="A0A1L9VBP9"/>
<protein>
    <recommendedName>
        <fullName evidence="3">F-box domain-containing protein</fullName>
    </recommendedName>
</protein>
<dbReference type="RefSeq" id="XP_022398059.1">
    <property type="nucleotide sequence ID" value="XM_022547307.1"/>
</dbReference>
<accession>A0A1L9VBP9</accession>
<gene>
    <name evidence="1" type="ORF">ASPGLDRAFT_50425</name>
</gene>
<reference evidence="2" key="1">
    <citation type="journal article" date="2017" name="Genome Biol.">
        <title>Comparative genomics reveals high biological diversity and specific adaptations in the industrially and medically important fungal genus Aspergillus.</title>
        <authorList>
            <person name="de Vries R.P."/>
            <person name="Riley R."/>
            <person name="Wiebenga A."/>
            <person name="Aguilar-Osorio G."/>
            <person name="Amillis S."/>
            <person name="Uchima C.A."/>
            <person name="Anderluh G."/>
            <person name="Asadollahi M."/>
            <person name="Askin M."/>
            <person name="Barry K."/>
            <person name="Battaglia E."/>
            <person name="Bayram O."/>
            <person name="Benocci T."/>
            <person name="Braus-Stromeyer S.A."/>
            <person name="Caldana C."/>
            <person name="Canovas D."/>
            <person name="Cerqueira G.C."/>
            <person name="Chen F."/>
            <person name="Chen W."/>
            <person name="Choi C."/>
            <person name="Clum A."/>
            <person name="Dos Santos R.A."/>
            <person name="Damasio A.R."/>
            <person name="Diallinas G."/>
            <person name="Emri T."/>
            <person name="Fekete E."/>
            <person name="Flipphi M."/>
            <person name="Freyberg S."/>
            <person name="Gallo A."/>
            <person name="Gournas C."/>
            <person name="Habgood R."/>
            <person name="Hainaut M."/>
            <person name="Harispe M.L."/>
            <person name="Henrissat B."/>
            <person name="Hilden K.S."/>
            <person name="Hope R."/>
            <person name="Hossain A."/>
            <person name="Karabika E."/>
            <person name="Karaffa L."/>
            <person name="Karanyi Z."/>
            <person name="Krasevec N."/>
            <person name="Kuo A."/>
            <person name="Kusch H."/>
            <person name="LaButti K."/>
            <person name="Lagendijk E.L."/>
            <person name="Lapidus A."/>
            <person name="Levasseur A."/>
            <person name="Lindquist E."/>
            <person name="Lipzen A."/>
            <person name="Logrieco A.F."/>
            <person name="MacCabe A."/>
            <person name="Maekelae M.R."/>
            <person name="Malavazi I."/>
            <person name="Melin P."/>
            <person name="Meyer V."/>
            <person name="Mielnichuk N."/>
            <person name="Miskei M."/>
            <person name="Molnar A.P."/>
            <person name="Mule G."/>
            <person name="Ngan C.Y."/>
            <person name="Orejas M."/>
            <person name="Orosz E."/>
            <person name="Ouedraogo J.P."/>
            <person name="Overkamp K.M."/>
            <person name="Park H.-S."/>
            <person name="Perrone G."/>
            <person name="Piumi F."/>
            <person name="Punt P.J."/>
            <person name="Ram A.F."/>
            <person name="Ramon A."/>
            <person name="Rauscher S."/>
            <person name="Record E."/>
            <person name="Riano-Pachon D.M."/>
            <person name="Robert V."/>
            <person name="Roehrig J."/>
            <person name="Ruller R."/>
            <person name="Salamov A."/>
            <person name="Salih N.S."/>
            <person name="Samson R.A."/>
            <person name="Sandor E."/>
            <person name="Sanguinetti M."/>
            <person name="Schuetze T."/>
            <person name="Sepcic K."/>
            <person name="Shelest E."/>
            <person name="Sherlock G."/>
            <person name="Sophianopoulou V."/>
            <person name="Squina F.M."/>
            <person name="Sun H."/>
            <person name="Susca A."/>
            <person name="Todd R.B."/>
            <person name="Tsang A."/>
            <person name="Unkles S.E."/>
            <person name="van de Wiele N."/>
            <person name="van Rossen-Uffink D."/>
            <person name="Oliveira J.V."/>
            <person name="Vesth T.C."/>
            <person name="Visser J."/>
            <person name="Yu J.-H."/>
            <person name="Zhou M."/>
            <person name="Andersen M.R."/>
            <person name="Archer D.B."/>
            <person name="Baker S.E."/>
            <person name="Benoit I."/>
            <person name="Brakhage A.A."/>
            <person name="Braus G.H."/>
            <person name="Fischer R."/>
            <person name="Frisvad J.C."/>
            <person name="Goldman G.H."/>
            <person name="Houbraken J."/>
            <person name="Oakley B."/>
            <person name="Pocsi I."/>
            <person name="Scazzocchio C."/>
            <person name="Seiboth B."/>
            <person name="vanKuyk P.A."/>
            <person name="Wortman J."/>
            <person name="Dyer P.S."/>
            <person name="Grigoriev I.V."/>
        </authorList>
    </citation>
    <scope>NUCLEOTIDE SEQUENCE [LARGE SCALE GENOMIC DNA]</scope>
    <source>
        <strain evidence="2">CBS 516.65</strain>
    </source>
</reference>
<organism evidence="1 2">
    <name type="scientific">Aspergillus glaucus CBS 516.65</name>
    <dbReference type="NCBI Taxonomy" id="1160497"/>
    <lineage>
        <taxon>Eukaryota</taxon>
        <taxon>Fungi</taxon>
        <taxon>Dikarya</taxon>
        <taxon>Ascomycota</taxon>
        <taxon>Pezizomycotina</taxon>
        <taxon>Eurotiomycetes</taxon>
        <taxon>Eurotiomycetidae</taxon>
        <taxon>Eurotiales</taxon>
        <taxon>Aspergillaceae</taxon>
        <taxon>Aspergillus</taxon>
        <taxon>Aspergillus subgen. Aspergillus</taxon>
    </lineage>
</organism>
<dbReference type="EMBL" id="KV878906">
    <property type="protein sequence ID" value="OJJ81361.1"/>
    <property type="molecule type" value="Genomic_DNA"/>
</dbReference>
<evidence type="ECO:0008006" key="3">
    <source>
        <dbReference type="Google" id="ProtNLM"/>
    </source>
</evidence>
<evidence type="ECO:0000313" key="1">
    <source>
        <dbReference type="EMBL" id="OJJ81361.1"/>
    </source>
</evidence>
<sequence>MADGNGNMETSEISFRHLPLEIVRLVLEHLRGDETSLRAAILVDRTWAAEGISILGKTTCSSIGLACE</sequence>
<dbReference type="GeneID" id="34463568"/>